<feature type="binding site" description="axial binding residue" evidence="11">
    <location>
        <position position="151"/>
    </location>
    <ligand>
        <name>heme b</name>
        <dbReference type="ChEBI" id="CHEBI:60344"/>
        <note>ligand shared with SDHC</note>
    </ligand>
    <ligandPart>
        <name>Fe</name>
        <dbReference type="ChEBI" id="CHEBI:18248"/>
    </ligandPart>
</feature>
<dbReference type="InterPro" id="IPR007992">
    <property type="entry name" value="CybS"/>
</dbReference>
<dbReference type="AlphaFoldDB" id="A0A9N8K7W9"/>
<keyword evidence="5 12" id="KW-0999">Mitochondrion inner membrane</keyword>
<dbReference type="Gene3D" id="1.20.1300.10">
    <property type="entry name" value="Fumarate reductase/succinate dehydrogenase, transmembrane subunit"/>
    <property type="match status" value="1"/>
</dbReference>
<dbReference type="GO" id="GO:0006099">
    <property type="term" value="P:tricarboxylic acid cycle"/>
    <property type="evidence" value="ECO:0007669"/>
    <property type="project" value="TreeGrafter"/>
</dbReference>
<evidence type="ECO:0000256" key="12">
    <source>
        <dbReference type="RuleBase" id="RU364031"/>
    </source>
</evidence>
<sequence>MSSLEHGHAKPADRAPSTFSRILGRAPSLANHIQPEVVVTCRSIPTLRSTSHIHNGHFIPSRSAVAPAAGPAHSYGSALLPRLAHPRHSSPIAPVNDAATVPDASYAHGSYHWSFERLISVGLIPLTIAPFAAGSLNPVMDGLFISTILIHSHIGFQSCIIDYFPSKRVPKTRKFSMWALNAATILAGIGFYEFETNDVGLTEMVKRVWQAKKADV</sequence>
<evidence type="ECO:0000256" key="7">
    <source>
        <dbReference type="ARBA" id="ARBA00022989"/>
    </source>
</evidence>
<organism evidence="13 14">
    <name type="scientific">Aureobasidium mustum</name>
    <dbReference type="NCBI Taxonomy" id="2773714"/>
    <lineage>
        <taxon>Eukaryota</taxon>
        <taxon>Fungi</taxon>
        <taxon>Dikarya</taxon>
        <taxon>Ascomycota</taxon>
        <taxon>Pezizomycotina</taxon>
        <taxon>Dothideomycetes</taxon>
        <taxon>Dothideomycetidae</taxon>
        <taxon>Dothideales</taxon>
        <taxon>Saccotheciaceae</taxon>
        <taxon>Aureobasidium</taxon>
    </lineage>
</organism>
<keyword evidence="3" id="KW-0813">Transport</keyword>
<evidence type="ECO:0000256" key="3">
    <source>
        <dbReference type="ARBA" id="ARBA00022448"/>
    </source>
</evidence>
<evidence type="ECO:0000256" key="2">
    <source>
        <dbReference type="ARBA" id="ARBA00007294"/>
    </source>
</evidence>
<keyword evidence="11" id="KW-0479">Metal-binding</keyword>
<dbReference type="GO" id="GO:0046872">
    <property type="term" value="F:metal ion binding"/>
    <property type="evidence" value="ECO:0007669"/>
    <property type="project" value="UniProtKB-KW"/>
</dbReference>
<evidence type="ECO:0000313" key="13">
    <source>
        <dbReference type="EMBL" id="CAD0101401.1"/>
    </source>
</evidence>
<accession>A0A9N8K7W9</accession>
<evidence type="ECO:0000313" key="14">
    <source>
        <dbReference type="Proteomes" id="UP000714618"/>
    </source>
</evidence>
<dbReference type="GO" id="GO:0005743">
    <property type="term" value="C:mitochondrial inner membrane"/>
    <property type="evidence" value="ECO:0007669"/>
    <property type="project" value="UniProtKB-SubCell"/>
</dbReference>
<keyword evidence="14" id="KW-1185">Reference proteome</keyword>
<comment type="caution">
    <text evidence="13">The sequence shown here is derived from an EMBL/GenBank/DDBJ whole genome shotgun (WGS) entry which is preliminary data.</text>
</comment>
<comment type="similarity">
    <text evidence="2 12">Belongs to the CybS family.</text>
</comment>
<dbReference type="GO" id="GO:0098796">
    <property type="term" value="C:membrane protein complex"/>
    <property type="evidence" value="ECO:0007669"/>
    <property type="project" value="UniProtKB-ARBA"/>
</dbReference>
<keyword evidence="6 12" id="KW-0809">Transit peptide</keyword>
<keyword evidence="11" id="KW-0408">Iron</keyword>
<evidence type="ECO:0000256" key="9">
    <source>
        <dbReference type="ARBA" id="ARBA00023136"/>
    </source>
</evidence>
<keyword evidence="7" id="KW-1133">Transmembrane helix</keyword>
<comment type="subcellular location">
    <subcellularLocation>
        <location evidence="1 12">Mitochondrion inner membrane</location>
        <topology evidence="1 12">Multi-pass membrane protein</topology>
    </subcellularLocation>
</comment>
<dbReference type="GO" id="GO:0006121">
    <property type="term" value="P:mitochondrial electron transport, succinate to ubiquinone"/>
    <property type="evidence" value="ECO:0007669"/>
    <property type="project" value="TreeGrafter"/>
</dbReference>
<evidence type="ECO:0000256" key="4">
    <source>
        <dbReference type="ARBA" id="ARBA00022692"/>
    </source>
</evidence>
<name>A0A9N8K7W9_9PEZI</name>
<feature type="non-terminal residue" evidence="13">
    <location>
        <position position="1"/>
    </location>
</feature>
<evidence type="ECO:0000256" key="11">
    <source>
        <dbReference type="PIRSR" id="PIRSR607992-2"/>
    </source>
</evidence>
<dbReference type="PANTHER" id="PTHR13337:SF2">
    <property type="entry name" value="SUCCINATE DEHYDROGENASE [UBIQUINONE] CYTOCHROME B SMALL SUBUNIT, MITOCHONDRIAL"/>
    <property type="match status" value="1"/>
</dbReference>
<dbReference type="Proteomes" id="UP000714618">
    <property type="component" value="Unassembled WGS sequence"/>
</dbReference>
<keyword evidence="9 12" id="KW-0472">Membrane</keyword>
<dbReference type="GO" id="GO:0020037">
    <property type="term" value="F:heme binding"/>
    <property type="evidence" value="ECO:0007669"/>
    <property type="project" value="TreeGrafter"/>
</dbReference>
<dbReference type="Pfam" id="PF05328">
    <property type="entry name" value="CybS"/>
    <property type="match status" value="1"/>
</dbReference>
<dbReference type="PANTHER" id="PTHR13337">
    <property type="entry name" value="SUCCINATE DEHYDROGENASE"/>
    <property type="match status" value="1"/>
</dbReference>
<evidence type="ECO:0000256" key="1">
    <source>
        <dbReference type="ARBA" id="ARBA00004448"/>
    </source>
</evidence>
<evidence type="ECO:0000256" key="10">
    <source>
        <dbReference type="PIRSR" id="PIRSR607992-1"/>
    </source>
</evidence>
<keyword evidence="8 12" id="KW-0496">Mitochondrion</keyword>
<dbReference type="GO" id="GO:0048039">
    <property type="term" value="F:ubiquinone binding"/>
    <property type="evidence" value="ECO:0007669"/>
    <property type="project" value="TreeGrafter"/>
</dbReference>
<reference evidence="13" key="1">
    <citation type="submission" date="2020-06" db="EMBL/GenBank/DDBJ databases">
        <authorList>
            <person name="Onetto C."/>
        </authorList>
    </citation>
    <scope>NUCLEOTIDE SEQUENCE</scope>
</reference>
<evidence type="ECO:0000256" key="6">
    <source>
        <dbReference type="ARBA" id="ARBA00022946"/>
    </source>
</evidence>
<dbReference type="SUPFAM" id="SSF81343">
    <property type="entry name" value="Fumarate reductase respiratory complex transmembrane subunits"/>
    <property type="match status" value="1"/>
</dbReference>
<dbReference type="OrthoDB" id="18577at2759"/>
<dbReference type="FunFam" id="1.20.1300.10:FF:000007">
    <property type="entry name" value="Succinate dehydrogenase [ubiquinone] cytochrome b small subunit"/>
    <property type="match status" value="1"/>
</dbReference>
<dbReference type="CDD" id="cd03496">
    <property type="entry name" value="SQR_TypeC_CybS"/>
    <property type="match status" value="1"/>
</dbReference>
<evidence type="ECO:0000256" key="5">
    <source>
        <dbReference type="ARBA" id="ARBA00022792"/>
    </source>
</evidence>
<gene>
    <name evidence="13" type="ORF">AWRI4233_LOCUS10226</name>
</gene>
<proteinExistence type="inferred from homology"/>
<evidence type="ECO:0000256" key="8">
    <source>
        <dbReference type="ARBA" id="ARBA00023128"/>
    </source>
</evidence>
<keyword evidence="4" id="KW-0812">Transmembrane</keyword>
<dbReference type="InterPro" id="IPR034804">
    <property type="entry name" value="SQR/QFR_C/D"/>
</dbReference>
<protein>
    <recommendedName>
        <fullName evidence="12">Succinate dehydrogenase [ubiquinone] cytochrome b small subunit</fullName>
    </recommendedName>
</protein>
<feature type="binding site" evidence="10">
    <location>
        <position position="163"/>
    </location>
    <ligand>
        <name>a ubiquinone</name>
        <dbReference type="ChEBI" id="CHEBI:16389"/>
        <note>ligand shared with IP/SDHB</note>
    </ligand>
</feature>
<dbReference type="EMBL" id="CAIJEO010000013">
    <property type="protein sequence ID" value="CAD0101401.1"/>
    <property type="molecule type" value="Genomic_DNA"/>
</dbReference>